<evidence type="ECO:0000256" key="1">
    <source>
        <dbReference type="SAM" id="Coils"/>
    </source>
</evidence>
<gene>
    <name evidence="5" type="primary">g4775</name>
    <name evidence="5" type="ORF">VP750_LOCUS4073</name>
</gene>
<dbReference type="EMBL" id="CAXHTA020000007">
    <property type="protein sequence ID" value="CAL5222414.1"/>
    <property type="molecule type" value="Genomic_DNA"/>
</dbReference>
<dbReference type="SUPFAM" id="SSF52540">
    <property type="entry name" value="P-loop containing nucleoside triphosphate hydrolases"/>
    <property type="match status" value="1"/>
</dbReference>
<dbReference type="Gene3D" id="3.40.50.300">
    <property type="entry name" value="P-loop containing nucleotide triphosphate hydrolases"/>
    <property type="match status" value="1"/>
</dbReference>
<sequence length="849" mass="96219">MERTSFQRSSDCPCSTSGRPDVSSAHVTSWRRPHIHHQRGQQRRQHRKELLIFAAAGEASVEPSKAVNQTVTGVAPDRWLFDPVHGLPIVRKHLKYAELLKEIRMGHVRKVMYFDNDEIAVNIEDYQELEGPCLVVFKDERVAHSYIPRYDYRIPYAMETHGVQAARLATPLTAETLQQGGKAASVFTARFLNVLPFIALGLAYIATQYAAYLKGDLEDRKKIKDADVQREKELKAQRDQDERLLEARKLAGMGFSVAEIEEELKRIKMVGYSREYLEKLVEGEQKRKEDAAGIQYEYNTEEAEQRQAAEEAAKTGEDANDLEKAQDFGRLRTMKVQQARVTEEEEEEMRVRMRQAQRQMKGTKLQYLDQQPVLFSDVAGVPGAKEELMEVVDFFLKPQRFRRSGAKIPRGVLLCGPPGTGKTLLARAVAGEAGVAFLSLNASEFVEMFVGVGASRVRDLFAQARSLAPAIIFIDEIDAVGRTRGGAQGNDERDQTLNQMLSEMDGFQNSAQVIVMAATNRKDVLDPALIRPGRFDRIIYVGAPDFEGRIEVLKVHLGKPLPNGERRSYDISEEEFHELSFQFQRFSGAMLANIVNTAVILAGREGRTVIVYRDLTRALEEERLGPRREPYSDERQKRLAVQEAATALVCTLMPAIEPLTLVTIAPREKYPLGQTVLKVNEQRERTHMFTRRYLEEQLYTVLAGRAGEELIYGGDEVSTINQRRLVLARRIVSKLVVSNAMSDDPDLADRTISHPVRSGGRHLRQIVTKKHSYETLRVVDNEMGRLLNQSYADVKAMLERNRGCYDELIRSLMADSEQTLSGERVRAIVDQHACREDLDRRNLERSAFL</sequence>
<evidence type="ECO:0000256" key="2">
    <source>
        <dbReference type="SAM" id="MobiDB-lite"/>
    </source>
</evidence>
<dbReference type="Pfam" id="PF00004">
    <property type="entry name" value="AAA"/>
    <property type="match status" value="1"/>
</dbReference>
<dbReference type="PROSITE" id="PS00674">
    <property type="entry name" value="AAA"/>
    <property type="match status" value="1"/>
</dbReference>
<keyword evidence="3" id="KW-1133">Transmembrane helix</keyword>
<name>A0ABP1FR49_9CHLO</name>
<feature type="coiled-coil region" evidence="1">
    <location>
        <begin position="339"/>
        <end position="366"/>
    </location>
</feature>
<organism evidence="5 6">
    <name type="scientific">Coccomyxa viridis</name>
    <dbReference type="NCBI Taxonomy" id="1274662"/>
    <lineage>
        <taxon>Eukaryota</taxon>
        <taxon>Viridiplantae</taxon>
        <taxon>Chlorophyta</taxon>
        <taxon>core chlorophytes</taxon>
        <taxon>Trebouxiophyceae</taxon>
        <taxon>Trebouxiophyceae incertae sedis</taxon>
        <taxon>Coccomyxaceae</taxon>
        <taxon>Coccomyxa</taxon>
    </lineage>
</organism>
<feature type="compositionally biased region" description="Polar residues" evidence="2">
    <location>
        <begin position="1"/>
        <end position="18"/>
    </location>
</feature>
<keyword evidence="3" id="KW-0812">Transmembrane</keyword>
<reference evidence="5 6" key="1">
    <citation type="submission" date="2024-06" db="EMBL/GenBank/DDBJ databases">
        <authorList>
            <person name="Kraege A."/>
            <person name="Thomma B."/>
        </authorList>
    </citation>
    <scope>NUCLEOTIDE SEQUENCE [LARGE SCALE GENOMIC DNA]</scope>
</reference>
<dbReference type="Pfam" id="PF01434">
    <property type="entry name" value="Peptidase_M41"/>
    <property type="match status" value="1"/>
</dbReference>
<dbReference type="SMART" id="SM00382">
    <property type="entry name" value="AAA"/>
    <property type="match status" value="1"/>
</dbReference>
<evidence type="ECO:0000313" key="6">
    <source>
        <dbReference type="Proteomes" id="UP001497392"/>
    </source>
</evidence>
<proteinExistence type="predicted"/>
<keyword evidence="3" id="KW-0472">Membrane</keyword>
<dbReference type="InterPro" id="IPR037219">
    <property type="entry name" value="Peptidase_M41-like"/>
</dbReference>
<dbReference type="PANTHER" id="PTHR23076">
    <property type="entry name" value="METALLOPROTEASE M41 FTSH"/>
    <property type="match status" value="1"/>
</dbReference>
<feature type="region of interest" description="Disordered" evidence="2">
    <location>
        <begin position="1"/>
        <end position="45"/>
    </location>
</feature>
<evidence type="ECO:0000259" key="4">
    <source>
        <dbReference type="SMART" id="SM00382"/>
    </source>
</evidence>
<comment type="caution">
    <text evidence="5">The sequence shown here is derived from an EMBL/GenBank/DDBJ whole genome shotgun (WGS) entry which is preliminary data.</text>
</comment>
<keyword evidence="6" id="KW-1185">Reference proteome</keyword>
<dbReference type="Gene3D" id="1.10.8.60">
    <property type="match status" value="1"/>
</dbReference>
<dbReference type="PANTHER" id="PTHR23076:SF56">
    <property type="entry name" value="INACTIVE ATP-DEPENDENT ZINC METALLOPROTEASE FTSHI 2, CHLOROPLASTIC-RELATED"/>
    <property type="match status" value="1"/>
</dbReference>
<feature type="compositionally biased region" description="Basic residues" evidence="2">
    <location>
        <begin position="29"/>
        <end position="45"/>
    </location>
</feature>
<dbReference type="InterPro" id="IPR003960">
    <property type="entry name" value="ATPase_AAA_CS"/>
</dbReference>
<dbReference type="SUPFAM" id="SSF140990">
    <property type="entry name" value="FtsH protease domain-like"/>
    <property type="match status" value="1"/>
</dbReference>
<accession>A0ABP1FR49</accession>
<dbReference type="CDD" id="cd19501">
    <property type="entry name" value="RecA-like_FtsH"/>
    <property type="match status" value="1"/>
</dbReference>
<dbReference type="InterPro" id="IPR000642">
    <property type="entry name" value="Peptidase_M41"/>
</dbReference>
<dbReference type="InterPro" id="IPR027417">
    <property type="entry name" value="P-loop_NTPase"/>
</dbReference>
<protein>
    <submittedName>
        <fullName evidence="5">G4775 protein</fullName>
    </submittedName>
</protein>
<dbReference type="InterPro" id="IPR003593">
    <property type="entry name" value="AAA+_ATPase"/>
</dbReference>
<evidence type="ECO:0000313" key="5">
    <source>
        <dbReference type="EMBL" id="CAL5222414.1"/>
    </source>
</evidence>
<evidence type="ECO:0000256" key="3">
    <source>
        <dbReference type="SAM" id="Phobius"/>
    </source>
</evidence>
<dbReference type="InterPro" id="IPR003959">
    <property type="entry name" value="ATPase_AAA_core"/>
</dbReference>
<keyword evidence="1" id="KW-0175">Coiled coil</keyword>
<feature type="domain" description="AAA+ ATPase" evidence="4">
    <location>
        <begin position="408"/>
        <end position="545"/>
    </location>
</feature>
<dbReference type="Gene3D" id="1.20.58.760">
    <property type="entry name" value="Peptidase M41"/>
    <property type="match status" value="1"/>
</dbReference>
<dbReference type="Proteomes" id="UP001497392">
    <property type="component" value="Unassembled WGS sequence"/>
</dbReference>
<feature type="transmembrane region" description="Helical" evidence="3">
    <location>
        <begin position="191"/>
        <end position="212"/>
    </location>
</feature>